<dbReference type="AlphaFoldDB" id="A0AAV2EAU7"/>
<reference evidence="1 2" key="1">
    <citation type="submission" date="2024-04" db="EMBL/GenBank/DDBJ databases">
        <authorList>
            <person name="Fracassetti M."/>
        </authorList>
    </citation>
    <scope>NUCLEOTIDE SEQUENCE [LARGE SCALE GENOMIC DNA]</scope>
</reference>
<evidence type="ECO:0000313" key="2">
    <source>
        <dbReference type="Proteomes" id="UP001497516"/>
    </source>
</evidence>
<accession>A0AAV2EAU7</accession>
<keyword evidence="2" id="KW-1185">Reference proteome</keyword>
<organism evidence="1 2">
    <name type="scientific">Linum trigynum</name>
    <dbReference type="NCBI Taxonomy" id="586398"/>
    <lineage>
        <taxon>Eukaryota</taxon>
        <taxon>Viridiplantae</taxon>
        <taxon>Streptophyta</taxon>
        <taxon>Embryophyta</taxon>
        <taxon>Tracheophyta</taxon>
        <taxon>Spermatophyta</taxon>
        <taxon>Magnoliopsida</taxon>
        <taxon>eudicotyledons</taxon>
        <taxon>Gunneridae</taxon>
        <taxon>Pentapetalae</taxon>
        <taxon>rosids</taxon>
        <taxon>fabids</taxon>
        <taxon>Malpighiales</taxon>
        <taxon>Linaceae</taxon>
        <taxon>Linum</taxon>
    </lineage>
</organism>
<proteinExistence type="predicted"/>
<evidence type="ECO:0000313" key="1">
    <source>
        <dbReference type="EMBL" id="CAL1382919.1"/>
    </source>
</evidence>
<gene>
    <name evidence="1" type="ORF">LTRI10_LOCUS24220</name>
</gene>
<dbReference type="Proteomes" id="UP001497516">
    <property type="component" value="Chromosome 4"/>
</dbReference>
<sequence>MDLLIQSIVPDPSFLRESEEAVQRSAKQIKWVEKVCAQLAKDRLSAVIQKEEEDEEGYKDIVEHTKIVTESSRDDHDQECPAVADHAFPLHLKF</sequence>
<name>A0AAV2EAU7_9ROSI</name>
<dbReference type="EMBL" id="OZ034817">
    <property type="protein sequence ID" value="CAL1382919.1"/>
    <property type="molecule type" value="Genomic_DNA"/>
</dbReference>
<protein>
    <submittedName>
        <fullName evidence="1">Uncharacterized protein</fullName>
    </submittedName>
</protein>